<proteinExistence type="predicted"/>
<dbReference type="PANTHER" id="PTHR30273:SF2">
    <property type="entry name" value="PROTEIN FECR"/>
    <property type="match status" value="1"/>
</dbReference>
<accession>A0A1Y3NZ60</accession>
<dbReference type="Pfam" id="PF16220">
    <property type="entry name" value="DUF4880"/>
    <property type="match status" value="1"/>
</dbReference>
<evidence type="ECO:0000313" key="4">
    <source>
        <dbReference type="Proteomes" id="UP000195440"/>
    </source>
</evidence>
<dbReference type="Gene3D" id="2.60.120.1440">
    <property type="match status" value="1"/>
</dbReference>
<dbReference type="InterPro" id="IPR012373">
    <property type="entry name" value="Ferrdict_sens_TM"/>
</dbReference>
<protein>
    <submittedName>
        <fullName evidence="3">Iron transporter</fullName>
    </submittedName>
</protein>
<dbReference type="RefSeq" id="WP_087269435.1">
    <property type="nucleotide sequence ID" value="NZ_JBJGBV010000014.1"/>
</dbReference>
<comment type="caution">
    <text evidence="3">The sequence shown here is derived from an EMBL/GenBank/DDBJ whole genome shotgun (WGS) entry which is preliminary data.</text>
</comment>
<organism evidence="3 4">
    <name type="scientific">Pseudomonas caspiana</name>
    <dbReference type="NCBI Taxonomy" id="1451454"/>
    <lineage>
        <taxon>Bacteria</taxon>
        <taxon>Pseudomonadati</taxon>
        <taxon>Pseudomonadota</taxon>
        <taxon>Gammaproteobacteria</taxon>
        <taxon>Pseudomonadales</taxon>
        <taxon>Pseudomonadaceae</taxon>
        <taxon>Pseudomonas</taxon>
    </lineage>
</organism>
<evidence type="ECO:0000259" key="1">
    <source>
        <dbReference type="Pfam" id="PF04773"/>
    </source>
</evidence>
<evidence type="ECO:0000313" key="3">
    <source>
        <dbReference type="EMBL" id="OUM72875.1"/>
    </source>
</evidence>
<dbReference type="InterPro" id="IPR006860">
    <property type="entry name" value="FecR"/>
</dbReference>
<name>A0A1Y3NZ60_9PSED</name>
<dbReference type="Pfam" id="PF04773">
    <property type="entry name" value="FecR"/>
    <property type="match status" value="1"/>
</dbReference>
<dbReference type="Proteomes" id="UP000195440">
    <property type="component" value="Unassembled WGS sequence"/>
</dbReference>
<sequence length="315" mass="35373">MSVSPDRKVFEAAASWFVQFQSEPPTQIEEAAWRQWLESNPAHRIAWQQMEQLQRNLGNMPAQLTRRALSKPQQRRQVLKLLLAVAGTGYLGWNIQQHTALKNVMADYRTPVGRRQHVELADGSQIELNTDSAIDVVFDSHQRLVRLRAGEILVRTGKQGDTRPFYVETQQGRVQALGTRFSVRQLENTTRVGVLEDQVRIVPAVSDGTPRLLSAGQGADFNNSRISPSRIYPQTAAAWADGQLIVLNEPLGNVINELARYRSGVMQCDEQAAKLRVSGAFRLDATDAALANLQASLPIQVRYFTRYWVSIKRTG</sequence>
<dbReference type="EMBL" id="LOHF01000013">
    <property type="protein sequence ID" value="OUM72875.1"/>
    <property type="molecule type" value="Genomic_DNA"/>
</dbReference>
<feature type="domain" description="FecR N-terminal" evidence="2">
    <location>
        <begin position="11"/>
        <end position="53"/>
    </location>
</feature>
<dbReference type="PANTHER" id="PTHR30273">
    <property type="entry name" value="PERIPLASMIC SIGNAL SENSOR AND SIGMA FACTOR ACTIVATOR FECR-RELATED"/>
    <property type="match status" value="1"/>
</dbReference>
<dbReference type="PIRSF" id="PIRSF018266">
    <property type="entry name" value="FecR"/>
    <property type="match status" value="1"/>
</dbReference>
<keyword evidence="4" id="KW-1185">Reference proteome</keyword>
<gene>
    <name evidence="3" type="ORF">AUC60_15940</name>
</gene>
<reference evidence="3 4" key="1">
    <citation type="journal article" date="2017" name="Syst. Appl. Microbiol.">
        <title>Pseudomonas caspiana sp. nov., a citrus pathogen in the Pseudomonas syringae phylogenetic group.</title>
        <authorList>
            <person name="Busquets A."/>
            <person name="Gomila M."/>
            <person name="Beiki F."/>
            <person name="Mulet M."/>
            <person name="Rahimian H."/>
            <person name="Garcia-Valdes E."/>
            <person name="Lalucat J."/>
        </authorList>
    </citation>
    <scope>NUCLEOTIDE SEQUENCE [LARGE SCALE GENOMIC DNA]</scope>
    <source>
        <strain evidence="3 4">FBF102</strain>
    </source>
</reference>
<evidence type="ECO:0000259" key="2">
    <source>
        <dbReference type="Pfam" id="PF16220"/>
    </source>
</evidence>
<dbReference type="OrthoDB" id="1099576at2"/>
<dbReference type="InterPro" id="IPR032623">
    <property type="entry name" value="FecR_N"/>
</dbReference>
<feature type="domain" description="FecR protein" evidence="1">
    <location>
        <begin position="107"/>
        <end position="200"/>
    </location>
</feature>
<dbReference type="AlphaFoldDB" id="A0A1Y3NZ60"/>
<dbReference type="GO" id="GO:0016989">
    <property type="term" value="F:sigma factor antagonist activity"/>
    <property type="evidence" value="ECO:0007669"/>
    <property type="project" value="TreeGrafter"/>
</dbReference>